<protein>
    <submittedName>
        <fullName evidence="1">Uncharacterized protein</fullName>
    </submittedName>
</protein>
<dbReference type="EMBL" id="LSKU01000001">
    <property type="protein sequence ID" value="KXG43601.1"/>
    <property type="molecule type" value="Genomic_DNA"/>
</dbReference>
<evidence type="ECO:0000313" key="1">
    <source>
        <dbReference type="EMBL" id="KXG43601.1"/>
    </source>
</evidence>
<keyword evidence="2" id="KW-1185">Reference proteome</keyword>
<sequence length="122" mass="14149">METIFTPEYLFIQSNTLYISSEKLSNFIQKQGEAHPKMISLDAPILWERLDNQEKTEVLLHIDWNAFSDLITIQFSEKDLNLLQENREIESLGILVHFDPDDGNAEQVIFIMGIQEGLRVIL</sequence>
<dbReference type="RefSeq" id="WP_068724303.1">
    <property type="nucleotide sequence ID" value="NZ_LSKU01000001.1"/>
</dbReference>
<name>A0A135L3W0_9BACI</name>
<reference evidence="1 2" key="1">
    <citation type="submission" date="2016-02" db="EMBL/GenBank/DDBJ databases">
        <title>Draft Genome for Tepidibacillus decaturensis nov. sp. Strain Z9, an Anaerobic, Moderately Thermophilic and Heterotrophic Bacterium from Deep Subsurface of the Illinois Basin, USA.</title>
        <authorList>
            <person name="Dong Y."/>
            <person name="Chang J.Y."/>
            <person name="Sanford R."/>
            <person name="Fouke B.W."/>
        </authorList>
    </citation>
    <scope>NUCLEOTIDE SEQUENCE [LARGE SCALE GENOMIC DNA]</scope>
    <source>
        <strain evidence="1 2">Z9</strain>
    </source>
</reference>
<gene>
    <name evidence="1" type="ORF">U473_05920</name>
</gene>
<accession>A0A135L3W0</accession>
<evidence type="ECO:0000313" key="2">
    <source>
        <dbReference type="Proteomes" id="UP000070352"/>
    </source>
</evidence>
<dbReference type="Proteomes" id="UP000070352">
    <property type="component" value="Unassembled WGS sequence"/>
</dbReference>
<dbReference type="OrthoDB" id="9889062at2"/>
<proteinExistence type="predicted"/>
<comment type="caution">
    <text evidence="1">The sequence shown here is derived from an EMBL/GenBank/DDBJ whole genome shotgun (WGS) entry which is preliminary data.</text>
</comment>
<organism evidence="1 2">
    <name type="scientific">Tepidibacillus decaturensis</name>
    <dbReference type="NCBI Taxonomy" id="1413211"/>
    <lineage>
        <taxon>Bacteria</taxon>
        <taxon>Bacillati</taxon>
        <taxon>Bacillota</taxon>
        <taxon>Bacilli</taxon>
        <taxon>Bacillales</taxon>
        <taxon>Bacillaceae</taxon>
        <taxon>Tepidibacillus</taxon>
    </lineage>
</organism>
<dbReference type="AlphaFoldDB" id="A0A135L3W0"/>